<dbReference type="Pfam" id="PF02321">
    <property type="entry name" value="OEP"/>
    <property type="match status" value="1"/>
</dbReference>
<dbReference type="PANTHER" id="PTHR30026">
    <property type="entry name" value="OUTER MEMBRANE PROTEIN TOLC"/>
    <property type="match status" value="1"/>
</dbReference>
<keyword evidence="11" id="KW-1185">Reference proteome</keyword>
<evidence type="ECO:0000256" key="4">
    <source>
        <dbReference type="ARBA" id="ARBA00022452"/>
    </source>
</evidence>
<accession>A0ABV5CA53</accession>
<keyword evidence="5" id="KW-0812">Transmembrane</keyword>
<proteinExistence type="inferred from homology"/>
<evidence type="ECO:0000256" key="6">
    <source>
        <dbReference type="ARBA" id="ARBA00023136"/>
    </source>
</evidence>
<gene>
    <name evidence="10" type="ORF">WKR92_01125</name>
</gene>
<organism evidence="10 11">
    <name type="scientific">Albibacterium profundi</name>
    <dbReference type="NCBI Taxonomy" id="3134906"/>
    <lineage>
        <taxon>Bacteria</taxon>
        <taxon>Pseudomonadati</taxon>
        <taxon>Bacteroidota</taxon>
        <taxon>Sphingobacteriia</taxon>
        <taxon>Sphingobacteriales</taxon>
        <taxon>Sphingobacteriaceae</taxon>
        <taxon>Albibacterium</taxon>
    </lineage>
</organism>
<dbReference type="InterPro" id="IPR003423">
    <property type="entry name" value="OMP_efflux"/>
</dbReference>
<evidence type="ECO:0000313" key="11">
    <source>
        <dbReference type="Proteomes" id="UP001580928"/>
    </source>
</evidence>
<evidence type="ECO:0000256" key="8">
    <source>
        <dbReference type="SAM" id="Coils"/>
    </source>
</evidence>
<keyword evidence="3" id="KW-0813">Transport</keyword>
<keyword evidence="6" id="KW-0472">Membrane</keyword>
<dbReference type="SUPFAM" id="SSF56954">
    <property type="entry name" value="Outer membrane efflux proteins (OEP)"/>
    <property type="match status" value="1"/>
</dbReference>
<dbReference type="Proteomes" id="UP001580928">
    <property type="component" value="Unassembled WGS sequence"/>
</dbReference>
<dbReference type="Gene3D" id="1.20.1600.10">
    <property type="entry name" value="Outer membrane efflux proteins (OEP)"/>
    <property type="match status" value="1"/>
</dbReference>
<dbReference type="PANTHER" id="PTHR30026:SF20">
    <property type="entry name" value="OUTER MEMBRANE PROTEIN TOLC"/>
    <property type="match status" value="1"/>
</dbReference>
<feature type="chain" id="PRO_5047341056" evidence="9">
    <location>
        <begin position="27"/>
        <end position="456"/>
    </location>
</feature>
<evidence type="ECO:0000313" key="10">
    <source>
        <dbReference type="EMBL" id="MFB5944425.1"/>
    </source>
</evidence>
<evidence type="ECO:0000256" key="9">
    <source>
        <dbReference type="SAM" id="SignalP"/>
    </source>
</evidence>
<evidence type="ECO:0000256" key="7">
    <source>
        <dbReference type="ARBA" id="ARBA00023237"/>
    </source>
</evidence>
<feature type="coiled-coil region" evidence="8">
    <location>
        <begin position="213"/>
        <end position="240"/>
    </location>
</feature>
<evidence type="ECO:0000256" key="2">
    <source>
        <dbReference type="ARBA" id="ARBA00007613"/>
    </source>
</evidence>
<keyword evidence="9" id="KW-0732">Signal</keyword>
<evidence type="ECO:0000256" key="1">
    <source>
        <dbReference type="ARBA" id="ARBA00004442"/>
    </source>
</evidence>
<feature type="coiled-coil region" evidence="8">
    <location>
        <begin position="349"/>
        <end position="394"/>
    </location>
</feature>
<comment type="caution">
    <text evidence="10">The sequence shown here is derived from an EMBL/GenBank/DDBJ whole genome shotgun (WGS) entry which is preliminary data.</text>
</comment>
<comment type="similarity">
    <text evidence="2">Belongs to the outer membrane factor (OMF) (TC 1.B.17) family.</text>
</comment>
<keyword evidence="4" id="KW-1134">Transmembrane beta strand</keyword>
<protein>
    <submittedName>
        <fullName evidence="10">TolC family protein</fullName>
    </submittedName>
</protein>
<feature type="signal peptide" evidence="9">
    <location>
        <begin position="1"/>
        <end position="26"/>
    </location>
</feature>
<evidence type="ECO:0000256" key="5">
    <source>
        <dbReference type="ARBA" id="ARBA00022692"/>
    </source>
</evidence>
<dbReference type="EMBL" id="JBBVGT010000001">
    <property type="protein sequence ID" value="MFB5944425.1"/>
    <property type="molecule type" value="Genomic_DNA"/>
</dbReference>
<dbReference type="InterPro" id="IPR051906">
    <property type="entry name" value="TolC-like"/>
</dbReference>
<evidence type="ECO:0000256" key="3">
    <source>
        <dbReference type="ARBA" id="ARBA00022448"/>
    </source>
</evidence>
<reference evidence="10 11" key="1">
    <citation type="submission" date="2024-04" db="EMBL/GenBank/DDBJ databases">
        <title>Albibacterium profundi sp. nov., isolated from sediment of the Challenger Deep of Mariana Trench.</title>
        <authorList>
            <person name="Wang Y."/>
        </authorList>
    </citation>
    <scope>NUCLEOTIDE SEQUENCE [LARGE SCALE GENOMIC DNA]</scope>
    <source>
        <strain evidence="10 11">RHL897</strain>
    </source>
</reference>
<keyword evidence="7" id="KW-0998">Cell outer membrane</keyword>
<name>A0ABV5CA53_9SPHI</name>
<keyword evidence="8" id="KW-0175">Coiled coil</keyword>
<comment type="subcellular location">
    <subcellularLocation>
        <location evidence="1">Cell outer membrane</location>
    </subcellularLocation>
</comment>
<sequence length="456" mass="52040">MRTPLIKYIVSLILFSCFMLNNHLSAQDRLKAYVDEGLENNIVLNQKNISWEKAMIGLQSAKSLYLPTVAFQTTYSTADGGRNIPLPLGDLLNGVYATLNQLTETQAFPQLENEEINFFPKNYYDAKIRTTVPIINSDIHYAVKVNEQQIVLKEYELEIYRRELTKNIKTAYYNYLSTLNAVDIFKSSQLLAEEGKRVNQKLYDAGKGLPVYVMRSESEIAQVRAELSQAKQQAENARLYFNSLLNRDADLPIDTSFNTEKKLLEAQQLLSIEVETGQREELKSLKQVMSINESLLEKDERYFLPKLSGFLDLGSQAEGLKFNDQSRYYMVGLQLDVPIFSGLRNKYKIKEAKLELQNSQLQMDDAKRQLELSANVAQNKLQSAFETYEASQEQLKAASAYQRLIDRGFKAGVNSFIESIDARNQLTSAQLAVQINLYKVLSAAAELERELNSRKY</sequence>
<dbReference type="RefSeq" id="WP_375556006.1">
    <property type="nucleotide sequence ID" value="NZ_JBBVGT010000001.1"/>
</dbReference>